<sequence>MLCTIEELRKICLFSSAGIQELPTTDYDEVYPGILLGNVASVSDVDKLRKLGVGYVLNSAYGPDRALNMIEVMPSEEYEKAGIVFLGIPAIDMMSFPLRDYFCLASEFIRDGLASGKKVLVHCKQGISRSAALVLAYLVQEIGLQLQEATRTVRKQREIFPNDGFLQQLCELNELKHKK</sequence>
<dbReference type="Pfam" id="PF00782">
    <property type="entry name" value="DSPc"/>
    <property type="match status" value="1"/>
</dbReference>
<evidence type="ECO:0000256" key="2">
    <source>
        <dbReference type="ARBA" id="ARBA00013081"/>
    </source>
</evidence>
<dbReference type="SMART" id="SM00195">
    <property type="entry name" value="DSPc"/>
    <property type="match status" value="1"/>
</dbReference>
<dbReference type="PROSITE" id="PS50056">
    <property type="entry name" value="TYR_PHOSPHATASE_2"/>
    <property type="match status" value="1"/>
</dbReference>
<dbReference type="GO" id="GO:0005737">
    <property type="term" value="C:cytoplasm"/>
    <property type="evidence" value="ECO:0007669"/>
    <property type="project" value="TreeGrafter"/>
</dbReference>
<dbReference type="EC" id="3.1.3.16" evidence="2"/>
<dbReference type="InterPro" id="IPR000387">
    <property type="entry name" value="Tyr_Pase_dom"/>
</dbReference>
<evidence type="ECO:0000256" key="3">
    <source>
        <dbReference type="ARBA" id="ARBA00022801"/>
    </source>
</evidence>
<dbReference type="EMBL" id="KK112301">
    <property type="protein sequence ID" value="KFM57291.1"/>
    <property type="molecule type" value="Genomic_DNA"/>
</dbReference>
<dbReference type="STRING" id="407821.A0A087SWQ2"/>
<dbReference type="SUPFAM" id="SSF52799">
    <property type="entry name" value="(Phosphotyrosine protein) phosphatases II"/>
    <property type="match status" value="1"/>
</dbReference>
<evidence type="ECO:0000256" key="7">
    <source>
        <dbReference type="PIRSR" id="PIRSR620405-1"/>
    </source>
</evidence>
<dbReference type="GO" id="GO:0004722">
    <property type="term" value="F:protein serine/threonine phosphatase activity"/>
    <property type="evidence" value="ECO:0007669"/>
    <property type="project" value="UniProtKB-EC"/>
</dbReference>
<dbReference type="Gene3D" id="3.90.190.10">
    <property type="entry name" value="Protein tyrosine phosphatase superfamily"/>
    <property type="match status" value="1"/>
</dbReference>
<dbReference type="PROSITE" id="PS50054">
    <property type="entry name" value="TYR_PHOSPHATASE_DUAL"/>
    <property type="match status" value="1"/>
</dbReference>
<name>A0A087SWQ2_STEMI</name>
<evidence type="ECO:0000256" key="6">
    <source>
        <dbReference type="ARBA" id="ARBA00048336"/>
    </source>
</evidence>
<reference evidence="10 11" key="1">
    <citation type="submission" date="2013-11" db="EMBL/GenBank/DDBJ databases">
        <title>Genome sequencing of Stegodyphus mimosarum.</title>
        <authorList>
            <person name="Bechsgaard J."/>
        </authorList>
    </citation>
    <scope>NUCLEOTIDE SEQUENCE [LARGE SCALE GENOMIC DNA]</scope>
</reference>
<evidence type="ECO:0000313" key="11">
    <source>
        <dbReference type="Proteomes" id="UP000054359"/>
    </source>
</evidence>
<dbReference type="InterPro" id="IPR020422">
    <property type="entry name" value="TYR_PHOSPHATASE_DUAL_dom"/>
</dbReference>
<comment type="catalytic activity">
    <reaction evidence="6">
        <text>O-phospho-L-threonyl-[protein] + H2O = L-threonyl-[protein] + phosphate</text>
        <dbReference type="Rhea" id="RHEA:47004"/>
        <dbReference type="Rhea" id="RHEA-COMP:11060"/>
        <dbReference type="Rhea" id="RHEA-COMP:11605"/>
        <dbReference type="ChEBI" id="CHEBI:15377"/>
        <dbReference type="ChEBI" id="CHEBI:30013"/>
        <dbReference type="ChEBI" id="CHEBI:43474"/>
        <dbReference type="ChEBI" id="CHEBI:61977"/>
        <dbReference type="EC" id="3.1.3.16"/>
    </reaction>
</comment>
<gene>
    <name evidence="10" type="ORF">X975_06351</name>
</gene>
<proteinExistence type="inferred from homology"/>
<evidence type="ECO:0000259" key="9">
    <source>
        <dbReference type="PROSITE" id="PS50056"/>
    </source>
</evidence>
<dbReference type="GO" id="GO:0008138">
    <property type="term" value="F:protein tyrosine/serine/threonine phosphatase activity"/>
    <property type="evidence" value="ECO:0007669"/>
    <property type="project" value="InterPro"/>
</dbReference>
<dbReference type="PANTHER" id="PTHR45682:SF1">
    <property type="entry name" value="DUAL SPECIFICITY PROTEIN PHOSPHATASE 3"/>
    <property type="match status" value="1"/>
</dbReference>
<keyword evidence="3" id="KW-0378">Hydrolase</keyword>
<keyword evidence="4" id="KW-0904">Protein phosphatase</keyword>
<dbReference type="GO" id="GO:0033549">
    <property type="term" value="F:MAP kinase phosphatase activity"/>
    <property type="evidence" value="ECO:0007669"/>
    <property type="project" value="TreeGrafter"/>
</dbReference>
<organism evidence="10 11">
    <name type="scientific">Stegodyphus mimosarum</name>
    <name type="common">African social velvet spider</name>
    <dbReference type="NCBI Taxonomy" id="407821"/>
    <lineage>
        <taxon>Eukaryota</taxon>
        <taxon>Metazoa</taxon>
        <taxon>Ecdysozoa</taxon>
        <taxon>Arthropoda</taxon>
        <taxon>Chelicerata</taxon>
        <taxon>Arachnida</taxon>
        <taxon>Araneae</taxon>
        <taxon>Araneomorphae</taxon>
        <taxon>Entelegynae</taxon>
        <taxon>Eresoidea</taxon>
        <taxon>Eresidae</taxon>
        <taxon>Stegodyphus</taxon>
    </lineage>
</organism>
<dbReference type="GO" id="GO:0043409">
    <property type="term" value="P:negative regulation of MAPK cascade"/>
    <property type="evidence" value="ECO:0007669"/>
    <property type="project" value="TreeGrafter"/>
</dbReference>
<dbReference type="OMA" id="MSIHFQA"/>
<dbReference type="InterPro" id="IPR029021">
    <property type="entry name" value="Prot-tyrosine_phosphatase-like"/>
</dbReference>
<accession>A0A087SWQ2</accession>
<feature type="domain" description="Tyrosine specific protein phosphatases" evidence="9">
    <location>
        <begin position="99"/>
        <end position="157"/>
    </location>
</feature>
<evidence type="ECO:0000259" key="8">
    <source>
        <dbReference type="PROSITE" id="PS50054"/>
    </source>
</evidence>
<dbReference type="PANTHER" id="PTHR45682">
    <property type="entry name" value="AGAP008228-PA"/>
    <property type="match status" value="1"/>
</dbReference>
<dbReference type="OrthoDB" id="253091at2759"/>
<keyword evidence="11" id="KW-1185">Reference proteome</keyword>
<evidence type="ECO:0000256" key="1">
    <source>
        <dbReference type="ARBA" id="ARBA00008601"/>
    </source>
</evidence>
<dbReference type="PROSITE" id="PS00383">
    <property type="entry name" value="TYR_PHOSPHATASE_1"/>
    <property type="match status" value="1"/>
</dbReference>
<dbReference type="InterPro" id="IPR020405">
    <property type="entry name" value="Atypical_DUSP_subfamA"/>
</dbReference>
<dbReference type="InterPro" id="IPR016130">
    <property type="entry name" value="Tyr_Pase_AS"/>
</dbReference>
<protein>
    <recommendedName>
        <fullName evidence="2">protein-serine/threonine phosphatase</fullName>
        <ecNumber evidence="2">3.1.3.16</ecNumber>
    </recommendedName>
</protein>
<feature type="active site" description="Phosphocysteine intermediate" evidence="7">
    <location>
        <position position="123"/>
    </location>
</feature>
<feature type="non-terminal residue" evidence="10">
    <location>
        <position position="179"/>
    </location>
</feature>
<evidence type="ECO:0000256" key="4">
    <source>
        <dbReference type="ARBA" id="ARBA00022912"/>
    </source>
</evidence>
<dbReference type="InterPro" id="IPR000340">
    <property type="entry name" value="Dual-sp_phosphatase_cat-dom"/>
</dbReference>
<feature type="domain" description="Tyrosine-protein phosphatase" evidence="8">
    <location>
        <begin position="26"/>
        <end position="178"/>
    </location>
</feature>
<dbReference type="Proteomes" id="UP000054359">
    <property type="component" value="Unassembled WGS sequence"/>
</dbReference>
<comment type="similarity">
    <text evidence="1">Belongs to the protein-tyrosine phosphatase family. Non-receptor class dual specificity subfamily.</text>
</comment>
<evidence type="ECO:0000313" key="10">
    <source>
        <dbReference type="EMBL" id="KFM57291.1"/>
    </source>
</evidence>
<dbReference type="AlphaFoldDB" id="A0A087SWQ2"/>
<evidence type="ECO:0000256" key="5">
    <source>
        <dbReference type="ARBA" id="ARBA00047761"/>
    </source>
</evidence>
<comment type="catalytic activity">
    <reaction evidence="5">
        <text>O-phospho-L-seryl-[protein] + H2O = L-seryl-[protein] + phosphate</text>
        <dbReference type="Rhea" id="RHEA:20629"/>
        <dbReference type="Rhea" id="RHEA-COMP:9863"/>
        <dbReference type="Rhea" id="RHEA-COMP:11604"/>
        <dbReference type="ChEBI" id="CHEBI:15377"/>
        <dbReference type="ChEBI" id="CHEBI:29999"/>
        <dbReference type="ChEBI" id="CHEBI:43474"/>
        <dbReference type="ChEBI" id="CHEBI:83421"/>
        <dbReference type="EC" id="3.1.3.16"/>
    </reaction>
</comment>